<gene>
    <name evidence="2" type="ORF">EYB31_17685</name>
</gene>
<keyword evidence="1" id="KW-0812">Transmembrane</keyword>
<keyword evidence="3" id="KW-1185">Reference proteome</keyword>
<evidence type="ECO:0000256" key="1">
    <source>
        <dbReference type="SAM" id="Phobius"/>
    </source>
</evidence>
<feature type="transmembrane region" description="Helical" evidence="1">
    <location>
        <begin position="12"/>
        <end position="29"/>
    </location>
</feature>
<protein>
    <submittedName>
        <fullName evidence="2">Uncharacterized protein</fullName>
    </submittedName>
</protein>
<comment type="caution">
    <text evidence="2">The sequence shown here is derived from an EMBL/GenBank/DDBJ whole genome shotgun (WGS) entry which is preliminary data.</text>
</comment>
<organism evidence="2 3">
    <name type="scientific">Paenibacillus thalictri</name>
    <dbReference type="NCBI Taxonomy" id="2527873"/>
    <lineage>
        <taxon>Bacteria</taxon>
        <taxon>Bacillati</taxon>
        <taxon>Bacillota</taxon>
        <taxon>Bacilli</taxon>
        <taxon>Bacillales</taxon>
        <taxon>Paenibacillaceae</taxon>
        <taxon>Paenibacillus</taxon>
    </lineage>
</organism>
<name>A0A4Q9DN05_9BACL</name>
<proteinExistence type="predicted"/>
<reference evidence="2 3" key="1">
    <citation type="submission" date="2019-02" db="EMBL/GenBank/DDBJ databases">
        <title>Paenibacillus sp. nov., isolated from surface-sterilized tissue of Thalictrum simplex L.</title>
        <authorList>
            <person name="Tuo L."/>
        </authorList>
    </citation>
    <scope>NUCLEOTIDE SEQUENCE [LARGE SCALE GENOMIC DNA]</scope>
    <source>
        <strain evidence="2 3">N2SHLJ1</strain>
    </source>
</reference>
<keyword evidence="1" id="KW-1133">Transmembrane helix</keyword>
<dbReference type="Proteomes" id="UP000293142">
    <property type="component" value="Unassembled WGS sequence"/>
</dbReference>
<feature type="transmembrane region" description="Helical" evidence="1">
    <location>
        <begin position="35"/>
        <end position="53"/>
    </location>
</feature>
<dbReference type="EMBL" id="SIRE01000012">
    <property type="protein sequence ID" value="TBL77310.1"/>
    <property type="molecule type" value="Genomic_DNA"/>
</dbReference>
<dbReference type="AlphaFoldDB" id="A0A4Q9DN05"/>
<dbReference type="RefSeq" id="WP_131014701.1">
    <property type="nucleotide sequence ID" value="NZ_SIRE01000012.1"/>
</dbReference>
<dbReference type="OrthoDB" id="2882630at2"/>
<evidence type="ECO:0000313" key="2">
    <source>
        <dbReference type="EMBL" id="TBL77310.1"/>
    </source>
</evidence>
<evidence type="ECO:0000313" key="3">
    <source>
        <dbReference type="Proteomes" id="UP000293142"/>
    </source>
</evidence>
<accession>A0A4Q9DN05</accession>
<keyword evidence="1" id="KW-0472">Membrane</keyword>
<sequence length="78" mass="8645">MVFNVRAIKGMFMGIATTGGWLLADLLLPEPWGDFLLFAAMAVVNAIVGWWLVTLSDQRDRAQSQVIDTRSAAKFEES</sequence>